<accession>A0ABS6SK89</accession>
<proteinExistence type="predicted"/>
<sequence length="265" mass="28268">MKSLLPRMLIVGAGVYVAALLLLAVTQSAFIYPAPQTRHAAPPGFAEVTLATEDGLELLAHWRAADAGRDTVVWFHGNGGSLAGAASETRSLRREGYGLLLVSYRGYGGNAGNPSEAGFYEDGRAAMRWLAARGIALDDTVVAGNSIGSGTATQMAIEFGSAGLILISPFVSLVEAASERMPIFPVSLLLRDRFDNIGKLPALDMPVLILHGTTDRVVPFSHGERLAKAGRNVTFKRYDGMGHDMSFRDAAQRAQLEWLETLGGP</sequence>
<keyword evidence="2" id="KW-0378">Hydrolase</keyword>
<dbReference type="PANTHER" id="PTHR12277:SF81">
    <property type="entry name" value="PROTEIN ABHD13"/>
    <property type="match status" value="1"/>
</dbReference>
<feature type="domain" description="Serine aminopeptidase S33" evidence="1">
    <location>
        <begin position="69"/>
        <end position="176"/>
    </location>
</feature>
<evidence type="ECO:0000259" key="1">
    <source>
        <dbReference type="Pfam" id="PF12146"/>
    </source>
</evidence>
<organism evidence="2 3">
    <name type="scientific">Erythrobacter ani</name>
    <dbReference type="NCBI Taxonomy" id="2827235"/>
    <lineage>
        <taxon>Bacteria</taxon>
        <taxon>Pseudomonadati</taxon>
        <taxon>Pseudomonadota</taxon>
        <taxon>Alphaproteobacteria</taxon>
        <taxon>Sphingomonadales</taxon>
        <taxon>Erythrobacteraceae</taxon>
        <taxon>Erythrobacter/Porphyrobacter group</taxon>
        <taxon>Erythrobacter</taxon>
    </lineage>
</organism>
<dbReference type="GO" id="GO:0016787">
    <property type="term" value="F:hydrolase activity"/>
    <property type="evidence" value="ECO:0007669"/>
    <property type="project" value="UniProtKB-KW"/>
</dbReference>
<comment type="caution">
    <text evidence="2">The sequence shown here is derived from an EMBL/GenBank/DDBJ whole genome shotgun (WGS) entry which is preliminary data.</text>
</comment>
<dbReference type="InterPro" id="IPR022742">
    <property type="entry name" value="Hydrolase_4"/>
</dbReference>
<dbReference type="EMBL" id="JAGSPB010000001">
    <property type="protein sequence ID" value="MBV7265436.1"/>
    <property type="molecule type" value="Genomic_DNA"/>
</dbReference>
<dbReference type="Pfam" id="PF12146">
    <property type="entry name" value="Hydrolase_4"/>
    <property type="match status" value="1"/>
</dbReference>
<evidence type="ECO:0000313" key="3">
    <source>
        <dbReference type="Proteomes" id="UP000699975"/>
    </source>
</evidence>
<protein>
    <submittedName>
        <fullName evidence="2">Alpha/beta hydrolase</fullName>
    </submittedName>
</protein>
<reference evidence="2 3" key="1">
    <citation type="submission" date="2021-04" db="EMBL/GenBank/DDBJ databases">
        <authorList>
            <person name="Pira H."/>
            <person name="Risdian C."/>
            <person name="Wink J."/>
        </authorList>
    </citation>
    <scope>NUCLEOTIDE SEQUENCE [LARGE SCALE GENOMIC DNA]</scope>
    <source>
        <strain evidence="2 3">WH131</strain>
    </source>
</reference>
<dbReference type="RefSeq" id="WP_218315892.1">
    <property type="nucleotide sequence ID" value="NZ_JAGSPB010000001.1"/>
</dbReference>
<gene>
    <name evidence="2" type="ORF">KCG45_04540</name>
</gene>
<dbReference type="Proteomes" id="UP000699975">
    <property type="component" value="Unassembled WGS sequence"/>
</dbReference>
<name>A0ABS6SK89_9SPHN</name>
<evidence type="ECO:0000313" key="2">
    <source>
        <dbReference type="EMBL" id="MBV7265436.1"/>
    </source>
</evidence>
<keyword evidence="3" id="KW-1185">Reference proteome</keyword>
<dbReference type="PANTHER" id="PTHR12277">
    <property type="entry name" value="ALPHA/BETA HYDROLASE DOMAIN-CONTAINING PROTEIN"/>
    <property type="match status" value="1"/>
</dbReference>